<comment type="caution">
    <text evidence="1">The sequence shown here is derived from an EMBL/GenBank/DDBJ whole genome shotgun (WGS) entry which is preliminary data.</text>
</comment>
<dbReference type="RefSeq" id="WP_381535731.1">
    <property type="nucleotide sequence ID" value="NZ_JBHUGI010000006.1"/>
</dbReference>
<dbReference type="EMBL" id="JBHUGI010000006">
    <property type="protein sequence ID" value="MFD1927075.1"/>
    <property type="molecule type" value="Genomic_DNA"/>
</dbReference>
<reference evidence="2" key="1">
    <citation type="journal article" date="2019" name="Int. J. Syst. Evol. Microbiol.">
        <title>The Global Catalogue of Microorganisms (GCM) 10K type strain sequencing project: providing services to taxonomists for standard genome sequencing and annotation.</title>
        <authorList>
            <consortium name="The Broad Institute Genomics Platform"/>
            <consortium name="The Broad Institute Genome Sequencing Center for Infectious Disease"/>
            <person name="Wu L."/>
            <person name="Ma J."/>
        </authorList>
    </citation>
    <scope>NUCLEOTIDE SEQUENCE [LARGE SCALE GENOMIC DNA]</scope>
    <source>
        <strain evidence="2">CGMCC 4.7177</strain>
    </source>
</reference>
<protein>
    <submittedName>
        <fullName evidence="1">NERD domain-containing protein</fullName>
    </submittedName>
</protein>
<keyword evidence="2" id="KW-1185">Reference proteome</keyword>
<accession>A0ABW4SDS2</accession>
<organism evidence="1 2">
    <name type="scientific">Sporosarcina siberiensis</name>
    <dbReference type="NCBI Taxonomy" id="1365606"/>
    <lineage>
        <taxon>Bacteria</taxon>
        <taxon>Bacillati</taxon>
        <taxon>Bacillota</taxon>
        <taxon>Bacilli</taxon>
        <taxon>Bacillales</taxon>
        <taxon>Caryophanaceae</taxon>
        <taxon>Sporosarcina</taxon>
    </lineage>
</organism>
<evidence type="ECO:0000313" key="2">
    <source>
        <dbReference type="Proteomes" id="UP001597218"/>
    </source>
</evidence>
<dbReference type="Proteomes" id="UP001597218">
    <property type="component" value="Unassembled WGS sequence"/>
</dbReference>
<evidence type="ECO:0000313" key="1">
    <source>
        <dbReference type="EMBL" id="MFD1927075.1"/>
    </source>
</evidence>
<name>A0ABW4SDS2_9BACL</name>
<sequence>MAQLVKLLDYISRYENDLTRYPTQFIRLKKYQWDRMKIQWESGLDHSAWQQRPEEIEPEEENKFAGMLKIFRRKNSVKELEELIDTKEDDENFGFEPNIIYNPTSVAQLRKLYLDQLFHFQIKWASSTLMDKSRVDPKFIRDSLLRSFALNLPDNYLLFYYPIIRLKSASIDLEILIFTPVECMCISVIEDEDIAAFIGSGERFWLKKVGESETKLLNPLIGLDRMEKVVSSIFNSKEIDFPVRKYLISRNGYIDYPETSFNTQCVDRRSYKEWFAKLQKSSTPMKSNQFKAAQAVLDLGQTTAMSRLFENEEEV</sequence>
<gene>
    <name evidence="1" type="ORF">ACFSFY_03245</name>
</gene>
<proteinExistence type="predicted"/>